<evidence type="ECO:0000313" key="1">
    <source>
        <dbReference type="EMBL" id="KAF9521530.1"/>
    </source>
</evidence>
<dbReference type="InterPro" id="IPR032675">
    <property type="entry name" value="LRR_dom_sf"/>
</dbReference>
<organism evidence="1 2">
    <name type="scientific">Crepidotus variabilis</name>
    <dbReference type="NCBI Taxonomy" id="179855"/>
    <lineage>
        <taxon>Eukaryota</taxon>
        <taxon>Fungi</taxon>
        <taxon>Dikarya</taxon>
        <taxon>Basidiomycota</taxon>
        <taxon>Agaricomycotina</taxon>
        <taxon>Agaricomycetes</taxon>
        <taxon>Agaricomycetidae</taxon>
        <taxon>Agaricales</taxon>
        <taxon>Agaricineae</taxon>
        <taxon>Crepidotaceae</taxon>
        <taxon>Crepidotus</taxon>
    </lineage>
</organism>
<sequence>MNTAFVPPEVLGKIAFNLDTKNLQSFCLASRQLYRIGIQFVYAHVCEVSKLGGRLSDDSWRQAGKAIPVCKAAGCSSCSYCCKGNRYLGSAKCSLCFSFRHFQNHVLVHNLPVQRGLDRLLQKLNLMSTVVLHFSCETGANLGVVHMSRLLAALGAQPSSTVFTKARSVDIHFLEPHATIATTALKLFVKHPRVGMIKIRSDRDLPRKITSLLLKILGEDGRDHIYLHLDPLPGPSESFWKLWGTFRCIQRFDARIKLDHASSNFLRATYSNISQLPCLGYLNLRMEWSKQAFLPPETPYVFPSLVNLEIESECQHLMLDTLKMISCPKLNTMMLLVGHPPFLDSFSNIVSAALLCSPTVLEQIFFHCEYDLQGELDPGDLISVMQVDDTSLAPLLQMKNLTSLDLDPELRFDAITDRFLADLAATLPALTSFIVGVNSLYRVAPCATVSGVQAVLNGCRRLETFHMPFKLEGVLVLQEVLLSLTKFGSMCIGPEPQAVLFHIELISMRPGLENVTVGYYQNLRAVTPRQKHLASDAEEDGYSRDYHGCRQAQQLRPLGRYRYFEYLNPVLFFQHSCRLCQKFSIKAVASLRHSLFYAGIPEHLGAPESAAVKKND</sequence>
<comment type="caution">
    <text evidence="1">The sequence shown here is derived from an EMBL/GenBank/DDBJ whole genome shotgun (WGS) entry which is preliminary data.</text>
</comment>
<proteinExistence type="predicted"/>
<dbReference type="Gene3D" id="3.80.10.10">
    <property type="entry name" value="Ribonuclease Inhibitor"/>
    <property type="match status" value="1"/>
</dbReference>
<keyword evidence="2" id="KW-1185">Reference proteome</keyword>
<name>A0A9P6E2X6_9AGAR</name>
<reference evidence="1" key="1">
    <citation type="submission" date="2020-11" db="EMBL/GenBank/DDBJ databases">
        <authorList>
            <consortium name="DOE Joint Genome Institute"/>
            <person name="Ahrendt S."/>
            <person name="Riley R."/>
            <person name="Andreopoulos W."/>
            <person name="Labutti K."/>
            <person name="Pangilinan J."/>
            <person name="Ruiz-Duenas F.J."/>
            <person name="Barrasa J.M."/>
            <person name="Sanchez-Garcia M."/>
            <person name="Camarero S."/>
            <person name="Miyauchi S."/>
            <person name="Serrano A."/>
            <person name="Linde D."/>
            <person name="Babiker R."/>
            <person name="Drula E."/>
            <person name="Ayuso-Fernandez I."/>
            <person name="Pacheco R."/>
            <person name="Padilla G."/>
            <person name="Ferreira P."/>
            <person name="Barriuso J."/>
            <person name="Kellner H."/>
            <person name="Castanera R."/>
            <person name="Alfaro M."/>
            <person name="Ramirez L."/>
            <person name="Pisabarro A.G."/>
            <person name="Kuo A."/>
            <person name="Tritt A."/>
            <person name="Lipzen A."/>
            <person name="He G."/>
            <person name="Yan M."/>
            <person name="Ng V."/>
            <person name="Cullen D."/>
            <person name="Martin F."/>
            <person name="Rosso M.-N."/>
            <person name="Henrissat B."/>
            <person name="Hibbett D."/>
            <person name="Martinez A.T."/>
            <person name="Grigoriev I.V."/>
        </authorList>
    </citation>
    <scope>NUCLEOTIDE SEQUENCE</scope>
    <source>
        <strain evidence="1">CBS 506.95</strain>
    </source>
</reference>
<gene>
    <name evidence="1" type="ORF">CPB83DRAFT_841192</name>
</gene>
<dbReference type="AlphaFoldDB" id="A0A9P6E2X6"/>
<accession>A0A9P6E2X6</accession>
<evidence type="ECO:0008006" key="3">
    <source>
        <dbReference type="Google" id="ProtNLM"/>
    </source>
</evidence>
<evidence type="ECO:0000313" key="2">
    <source>
        <dbReference type="Proteomes" id="UP000807306"/>
    </source>
</evidence>
<dbReference type="Proteomes" id="UP000807306">
    <property type="component" value="Unassembled WGS sequence"/>
</dbReference>
<dbReference type="EMBL" id="MU158033">
    <property type="protein sequence ID" value="KAF9521530.1"/>
    <property type="molecule type" value="Genomic_DNA"/>
</dbReference>
<protein>
    <recommendedName>
        <fullName evidence="3">F-box domain-containing protein</fullName>
    </recommendedName>
</protein>